<reference evidence="2" key="1">
    <citation type="submission" date="2014-05" db="EMBL/GenBank/DDBJ databases">
        <title>The transcriptome of the halophilic microalga Tetraselmis sp. GSL018 isolated from the Great Salt Lake, Utah.</title>
        <authorList>
            <person name="Jinkerson R.E."/>
            <person name="D'Adamo S."/>
            <person name="Posewitz M.C."/>
        </authorList>
    </citation>
    <scope>NUCLEOTIDE SEQUENCE</scope>
    <source>
        <strain evidence="2">GSL018</strain>
    </source>
</reference>
<evidence type="ECO:0000256" key="1">
    <source>
        <dbReference type="SAM" id="MobiDB-lite"/>
    </source>
</evidence>
<gene>
    <name evidence="2" type="ORF">TSPGSL018_27957</name>
</gene>
<accession>A0A061RP71</accession>
<name>A0A061RP71_9CHLO</name>
<organism evidence="2">
    <name type="scientific">Tetraselmis sp. GSL018</name>
    <dbReference type="NCBI Taxonomy" id="582737"/>
    <lineage>
        <taxon>Eukaryota</taxon>
        <taxon>Viridiplantae</taxon>
        <taxon>Chlorophyta</taxon>
        <taxon>core chlorophytes</taxon>
        <taxon>Chlorodendrophyceae</taxon>
        <taxon>Chlorodendrales</taxon>
        <taxon>Chlorodendraceae</taxon>
        <taxon>Tetraselmis</taxon>
    </lineage>
</organism>
<dbReference type="AlphaFoldDB" id="A0A061RP71"/>
<protein>
    <submittedName>
        <fullName evidence="2">Uncharacterized protein</fullName>
    </submittedName>
</protein>
<evidence type="ECO:0000313" key="2">
    <source>
        <dbReference type="EMBL" id="JAC73763.1"/>
    </source>
</evidence>
<feature type="region of interest" description="Disordered" evidence="1">
    <location>
        <begin position="145"/>
        <end position="177"/>
    </location>
</feature>
<sequence length="177" mass="20130">MHRMHRFACNAVSTHVVDENDARTCVPIETARDQQRRRSQLSKDSKASQGTCHPSFIMTVLEHIFSGRGTNRLFQLCLWCSLQPIRALLRGCHLSPIGDPGLTIAPMHAIGLGNFRRCTDCFMERRLHGGEELLLSWPMPLSLPAGKGEDGGAEVRLAQEDRRPRRRSRERLQRQHL</sequence>
<proteinExistence type="predicted"/>
<feature type="non-terminal residue" evidence="2">
    <location>
        <position position="177"/>
    </location>
</feature>
<dbReference type="EMBL" id="GBEZ01012096">
    <property type="protein sequence ID" value="JAC73763.1"/>
    <property type="molecule type" value="Transcribed_RNA"/>
</dbReference>